<gene>
    <name evidence="1" type="ORF">H3N35_23970</name>
</gene>
<evidence type="ECO:0000313" key="2">
    <source>
        <dbReference type="Proteomes" id="UP001215231"/>
    </source>
</evidence>
<reference evidence="1 2" key="1">
    <citation type="journal article" date="2022" name="Mar. Drugs">
        <title>Bioassay-Guided Fractionation Leads to the Detection of Cholic Acid Generated by the Rare Thalassomonas sp.</title>
        <authorList>
            <person name="Pheiffer F."/>
            <person name="Schneider Y.K."/>
            <person name="Hansen E.H."/>
            <person name="Andersen J.H."/>
            <person name="Isaksson J."/>
            <person name="Busche T."/>
            <person name="R C."/>
            <person name="Kalinowski J."/>
            <person name="Zyl L.V."/>
            <person name="Trindade M."/>
        </authorList>
    </citation>
    <scope>NUCLEOTIDE SEQUENCE [LARGE SCALE GENOMIC DNA]</scope>
    <source>
        <strain evidence="1 2">A5K-61T</strain>
    </source>
</reference>
<dbReference type="Proteomes" id="UP001215231">
    <property type="component" value="Chromosome"/>
</dbReference>
<protein>
    <submittedName>
        <fullName evidence="1">Uncharacterized protein</fullName>
    </submittedName>
</protein>
<dbReference type="EMBL" id="CP059693">
    <property type="protein sequence ID" value="WDE11246.1"/>
    <property type="molecule type" value="Genomic_DNA"/>
</dbReference>
<keyword evidence="2" id="KW-1185">Reference proteome</keyword>
<organism evidence="1 2">
    <name type="scientific">Thalassomonas haliotis</name>
    <dbReference type="NCBI Taxonomy" id="485448"/>
    <lineage>
        <taxon>Bacteria</taxon>
        <taxon>Pseudomonadati</taxon>
        <taxon>Pseudomonadota</taxon>
        <taxon>Gammaproteobacteria</taxon>
        <taxon>Alteromonadales</taxon>
        <taxon>Colwelliaceae</taxon>
        <taxon>Thalassomonas</taxon>
    </lineage>
</organism>
<dbReference type="RefSeq" id="WP_274051389.1">
    <property type="nucleotide sequence ID" value="NZ_CP059693.1"/>
</dbReference>
<name>A0ABY7VD82_9GAMM</name>
<sequence>MSSLVLPFPVGGKAGLRSAFIADDKGSTVITKHYSLMNNEKADVSMRYLVRDYFQRHSQSESER</sequence>
<accession>A0ABY7VD82</accession>
<evidence type="ECO:0000313" key="1">
    <source>
        <dbReference type="EMBL" id="WDE11246.1"/>
    </source>
</evidence>
<proteinExistence type="predicted"/>